<dbReference type="InterPro" id="IPR044946">
    <property type="entry name" value="Restrct_endonuc_typeI_TRD_sf"/>
</dbReference>
<organism evidence="3">
    <name type="scientific">bioreactor metagenome</name>
    <dbReference type="NCBI Taxonomy" id="1076179"/>
    <lineage>
        <taxon>unclassified sequences</taxon>
        <taxon>metagenomes</taxon>
        <taxon>ecological metagenomes</taxon>
    </lineage>
</organism>
<evidence type="ECO:0000256" key="2">
    <source>
        <dbReference type="ARBA" id="ARBA00023125"/>
    </source>
</evidence>
<comment type="caution">
    <text evidence="3">The sequence shown here is derived from an EMBL/GenBank/DDBJ whole genome shotgun (WGS) entry which is preliminary data.</text>
</comment>
<dbReference type="GO" id="GO:0003677">
    <property type="term" value="F:DNA binding"/>
    <property type="evidence" value="ECO:0007669"/>
    <property type="project" value="UniProtKB-KW"/>
</dbReference>
<dbReference type="AlphaFoldDB" id="A0A645G2X9"/>
<dbReference type="GO" id="GO:0009307">
    <property type="term" value="P:DNA restriction-modification system"/>
    <property type="evidence" value="ECO:0007669"/>
    <property type="project" value="UniProtKB-KW"/>
</dbReference>
<keyword evidence="1" id="KW-0680">Restriction system</keyword>
<dbReference type="Gene3D" id="3.90.220.20">
    <property type="entry name" value="DNA methylase specificity domains"/>
    <property type="match status" value="1"/>
</dbReference>
<dbReference type="PANTHER" id="PTHR30408:SF13">
    <property type="entry name" value="TYPE I RESTRICTION ENZYME HINDI SPECIFICITY SUBUNIT"/>
    <property type="match status" value="1"/>
</dbReference>
<name>A0A645G2X9_9ZZZZ</name>
<evidence type="ECO:0000313" key="3">
    <source>
        <dbReference type="EMBL" id="MPN20260.1"/>
    </source>
</evidence>
<evidence type="ECO:0000256" key="1">
    <source>
        <dbReference type="ARBA" id="ARBA00022747"/>
    </source>
</evidence>
<dbReference type="InterPro" id="IPR052021">
    <property type="entry name" value="Type-I_RS_S_subunit"/>
</dbReference>
<proteinExistence type="predicted"/>
<reference evidence="3" key="1">
    <citation type="submission" date="2019-08" db="EMBL/GenBank/DDBJ databases">
        <authorList>
            <person name="Kucharzyk K."/>
            <person name="Murdoch R.W."/>
            <person name="Higgins S."/>
            <person name="Loffler F."/>
        </authorList>
    </citation>
    <scope>NUCLEOTIDE SEQUENCE</scope>
</reference>
<accession>A0A645G2X9</accession>
<dbReference type="EMBL" id="VSSQ01067968">
    <property type="protein sequence ID" value="MPN20260.1"/>
    <property type="molecule type" value="Genomic_DNA"/>
</dbReference>
<protein>
    <recommendedName>
        <fullName evidence="4">Type I restriction modification DNA specificity domain-containing protein</fullName>
    </recommendedName>
</protein>
<dbReference type="PANTHER" id="PTHR30408">
    <property type="entry name" value="TYPE-1 RESTRICTION ENZYME ECOKI SPECIFICITY PROTEIN"/>
    <property type="match status" value="1"/>
</dbReference>
<gene>
    <name evidence="3" type="ORF">SDC9_167638</name>
</gene>
<sequence>MADPGKIGIVEDNVDAVFASYLIRLQPINSMLTSYYLFYMANGSAFQNFVLGASTGSTRKSISAETIKEAPILVPFNDLMINFEKHVKLYRDKITNLLKQNVNLRKTRDLLLPALIDGDLDVADLGIKIKEE</sequence>
<dbReference type="SUPFAM" id="SSF116734">
    <property type="entry name" value="DNA methylase specificity domain"/>
    <property type="match status" value="1"/>
</dbReference>
<keyword evidence="2" id="KW-0238">DNA-binding</keyword>
<evidence type="ECO:0008006" key="4">
    <source>
        <dbReference type="Google" id="ProtNLM"/>
    </source>
</evidence>